<keyword evidence="2" id="KW-1185">Reference proteome</keyword>
<reference evidence="1" key="1">
    <citation type="submission" date="2021-08" db="EMBL/GenBank/DDBJ databases">
        <authorList>
            <person name="Stevens D.C."/>
        </authorList>
    </citation>
    <scope>NUCLEOTIDE SEQUENCE</scope>
    <source>
        <strain evidence="1">DSM 53165</strain>
    </source>
</reference>
<dbReference type="Proteomes" id="UP001139031">
    <property type="component" value="Unassembled WGS sequence"/>
</dbReference>
<dbReference type="RefSeq" id="WP_224196240.1">
    <property type="nucleotide sequence ID" value="NZ_JAIRAU010000048.1"/>
</dbReference>
<evidence type="ECO:0000313" key="1">
    <source>
        <dbReference type="EMBL" id="MBZ5714506.1"/>
    </source>
</evidence>
<accession>A0ABS7U265</accession>
<dbReference type="EMBL" id="JAIRAU010000048">
    <property type="protein sequence ID" value="MBZ5714506.1"/>
    <property type="molecule type" value="Genomic_DNA"/>
</dbReference>
<comment type="caution">
    <text evidence="1">The sequence shown here is derived from an EMBL/GenBank/DDBJ whole genome shotgun (WGS) entry which is preliminary data.</text>
</comment>
<sequence length="180" mass="20874">MSELAVLFEDNEHESLLRQLLRRVYGLTPPKVRYRRCVDCVGVERALLEEIPFLRSKNFQTSRGLLVVIDADDFGVDGRKHRLDRILSEQGFAGRQNGERVAYVVPRLEAENWYVHFCCPSRRPVSEEQDFKRDPDWRRLAADLGAAARELARAWPQVLEHEPPSVRDARGELRRVTGKH</sequence>
<protein>
    <submittedName>
        <fullName evidence="1">Uncharacterized protein</fullName>
    </submittedName>
</protein>
<gene>
    <name evidence="1" type="ORF">K7C98_35180</name>
</gene>
<organism evidence="1 2">
    <name type="scientific">Nannocystis pusilla</name>
    <dbReference type="NCBI Taxonomy" id="889268"/>
    <lineage>
        <taxon>Bacteria</taxon>
        <taxon>Pseudomonadati</taxon>
        <taxon>Myxococcota</taxon>
        <taxon>Polyangia</taxon>
        <taxon>Nannocystales</taxon>
        <taxon>Nannocystaceae</taxon>
        <taxon>Nannocystis</taxon>
    </lineage>
</organism>
<proteinExistence type="predicted"/>
<evidence type="ECO:0000313" key="2">
    <source>
        <dbReference type="Proteomes" id="UP001139031"/>
    </source>
</evidence>
<name>A0ABS7U265_9BACT</name>